<keyword evidence="11" id="KW-1185">Reference proteome</keyword>
<evidence type="ECO:0000256" key="1">
    <source>
        <dbReference type="ARBA" id="ARBA00001933"/>
    </source>
</evidence>
<dbReference type="EMBL" id="CP032050">
    <property type="protein sequence ID" value="AYN67452.1"/>
    <property type="molecule type" value="Genomic_DNA"/>
</dbReference>
<dbReference type="PROSITE" id="PS00901">
    <property type="entry name" value="CYS_SYNTHASE"/>
    <property type="match status" value="1"/>
</dbReference>
<dbReference type="SUPFAM" id="SSF53686">
    <property type="entry name" value="Tryptophan synthase beta subunit-like PLP-dependent enzymes"/>
    <property type="match status" value="1"/>
</dbReference>
<dbReference type="GO" id="GO:0006535">
    <property type="term" value="P:cysteine biosynthetic process from serine"/>
    <property type="evidence" value="ECO:0007669"/>
    <property type="project" value="InterPro"/>
</dbReference>
<evidence type="ECO:0000256" key="7">
    <source>
        <dbReference type="ARBA" id="ARBA00022679"/>
    </source>
</evidence>
<feature type="domain" description="Tryptophan synthase beta chain-like PALP" evidence="9">
    <location>
        <begin position="9"/>
        <end position="294"/>
    </location>
</feature>
<dbReference type="InterPro" id="IPR050214">
    <property type="entry name" value="Cys_Synth/Cystath_Beta-Synth"/>
</dbReference>
<dbReference type="PANTHER" id="PTHR10314">
    <property type="entry name" value="CYSTATHIONINE BETA-SYNTHASE"/>
    <property type="match status" value="1"/>
</dbReference>
<dbReference type="OrthoDB" id="9808024at2"/>
<comment type="similarity">
    <text evidence="3">Belongs to the cysteine synthase/cystathionine beta-synthase family. SbnA subfamily.</text>
</comment>
<dbReference type="InterPro" id="IPR036052">
    <property type="entry name" value="TrpB-like_PALP_sf"/>
</dbReference>
<proteinExistence type="inferred from homology"/>
<dbReference type="KEGG" id="emar:D1013_08800"/>
<gene>
    <name evidence="10" type="primary">sbnA</name>
    <name evidence="10" type="ORF">D1013_08800</name>
</gene>
<comment type="cofactor">
    <cofactor evidence="1">
        <name>pyridoxal 5'-phosphate</name>
        <dbReference type="ChEBI" id="CHEBI:597326"/>
    </cofactor>
</comment>
<organism evidence="10 11">
    <name type="scientific">Euzebyella marina</name>
    <dbReference type="NCBI Taxonomy" id="1761453"/>
    <lineage>
        <taxon>Bacteria</taxon>
        <taxon>Pseudomonadati</taxon>
        <taxon>Bacteroidota</taxon>
        <taxon>Flavobacteriia</taxon>
        <taxon>Flavobacteriales</taxon>
        <taxon>Flavobacteriaceae</taxon>
        <taxon>Euzebyella</taxon>
    </lineage>
</organism>
<evidence type="ECO:0000256" key="4">
    <source>
        <dbReference type="ARBA" id="ARBA00011738"/>
    </source>
</evidence>
<evidence type="ECO:0000313" key="11">
    <source>
        <dbReference type="Proteomes" id="UP000276309"/>
    </source>
</evidence>
<name>A0A3G2L5A7_9FLAO</name>
<dbReference type="AlphaFoldDB" id="A0A3G2L5A7"/>
<dbReference type="InterPro" id="IPR001926">
    <property type="entry name" value="TrpB-like_PALP"/>
</dbReference>
<dbReference type="EC" id="2.5.1.140" evidence="5"/>
<dbReference type="CDD" id="cd01561">
    <property type="entry name" value="CBS_like"/>
    <property type="match status" value="1"/>
</dbReference>
<evidence type="ECO:0000256" key="5">
    <source>
        <dbReference type="ARBA" id="ARBA00012331"/>
    </source>
</evidence>
<evidence type="ECO:0000256" key="8">
    <source>
        <dbReference type="ARBA" id="ARBA00022898"/>
    </source>
</evidence>
<protein>
    <recommendedName>
        <fullName evidence="6">N-(2-amino-2-carboxyethyl)-L-glutamate synthase</fullName>
        <ecNumber evidence="5">2.5.1.140</ecNumber>
    </recommendedName>
</protein>
<keyword evidence="7" id="KW-0808">Transferase</keyword>
<evidence type="ECO:0000256" key="3">
    <source>
        <dbReference type="ARBA" id="ARBA00008519"/>
    </source>
</evidence>
<evidence type="ECO:0000256" key="2">
    <source>
        <dbReference type="ARBA" id="ARBA00004924"/>
    </source>
</evidence>
<evidence type="ECO:0000313" key="10">
    <source>
        <dbReference type="EMBL" id="AYN67452.1"/>
    </source>
</evidence>
<dbReference type="Gene3D" id="3.40.50.1100">
    <property type="match status" value="2"/>
</dbReference>
<dbReference type="Proteomes" id="UP000276309">
    <property type="component" value="Chromosome"/>
</dbReference>
<dbReference type="InterPro" id="IPR023927">
    <property type="entry name" value="SbnA"/>
</dbReference>
<comment type="pathway">
    <text evidence="2">Siderophore biosynthesis.</text>
</comment>
<comment type="subunit">
    <text evidence="4">Homodimer.</text>
</comment>
<dbReference type="InterPro" id="IPR001216">
    <property type="entry name" value="P-phosphate_BS"/>
</dbReference>
<evidence type="ECO:0000256" key="6">
    <source>
        <dbReference type="ARBA" id="ARBA00016985"/>
    </source>
</evidence>
<dbReference type="GO" id="GO:0016765">
    <property type="term" value="F:transferase activity, transferring alkyl or aryl (other than methyl) groups"/>
    <property type="evidence" value="ECO:0007669"/>
    <property type="project" value="UniProtKB-ARBA"/>
</dbReference>
<evidence type="ECO:0000259" key="9">
    <source>
        <dbReference type="Pfam" id="PF00291"/>
    </source>
</evidence>
<sequence>MRNVALHIMDTIGNTPLVRLGRYFKENNVYAKLESANPAGSMKDRTAQRIVSELIRNGTVRKGGTLIESSSGNMAVGLAQACRFYDLKLIVVVDVNLNAQNYKLLAAYGAEVVRVTEPLPNGGFLAARLQKVRELLNLYPGSVWTNQYANPNNPKTYWNVMDEIVESLKSQPDYLFVATSTCGSLMGCADYIQENELSTKLIAVDAKGSVLFGGVSGNRRIPGHGAGVPSKFLDVRKVHEVVHVSDLECVTGCRDLLDKEAILSGGSSGGIITAFNKIRYKIPKNATSVLLLPDSGERYLDTIYNDHWVLEGINQKTSDDNLILNQNMLDGAYNTI</sequence>
<dbReference type="Pfam" id="PF00291">
    <property type="entry name" value="PALP"/>
    <property type="match status" value="1"/>
</dbReference>
<keyword evidence="8" id="KW-0663">Pyridoxal phosphate</keyword>
<dbReference type="NCBIfam" id="TIGR03945">
    <property type="entry name" value="PLP_SbnA_fam"/>
    <property type="match status" value="1"/>
</dbReference>
<accession>A0A3G2L5A7</accession>
<reference evidence="10 11" key="1">
    <citation type="submission" date="2018-08" db="EMBL/GenBank/DDBJ databases">
        <title>The reduced genetic potential of extracellular carbohydrate catabolism in Euzebyella marina RN62, a Flavobacteriia bacterium isolated from the hadal water.</title>
        <authorList>
            <person name="Xue C."/>
        </authorList>
    </citation>
    <scope>NUCLEOTIDE SEQUENCE [LARGE SCALE GENOMIC DNA]</scope>
    <source>
        <strain evidence="10 11">RN62</strain>
    </source>
</reference>